<evidence type="ECO:0000313" key="6">
    <source>
        <dbReference type="EMBL" id="SHJ01905.1"/>
    </source>
</evidence>
<comment type="function">
    <text evidence="2">May play the central regulatory role in sporulation. It may be an element of the effector pathway responsible for the activation of sporulation genes in response to nutritional stress. Spo0A may act in concert with spo0H (a sigma factor) to control the expression of some genes that are critical to the sporulation process.</text>
</comment>
<organism evidence="6 7">
    <name type="scientific">Pseudobutyrivibrio xylanivorans DSM 14809</name>
    <dbReference type="NCBI Taxonomy" id="1123012"/>
    <lineage>
        <taxon>Bacteria</taxon>
        <taxon>Bacillati</taxon>
        <taxon>Bacillota</taxon>
        <taxon>Clostridia</taxon>
        <taxon>Lachnospirales</taxon>
        <taxon>Lachnospiraceae</taxon>
        <taxon>Pseudobutyrivibrio</taxon>
    </lineage>
</organism>
<name>A0A1M6FW14_PSEXY</name>
<evidence type="ECO:0000256" key="1">
    <source>
        <dbReference type="ARBA" id="ARBA00018672"/>
    </source>
</evidence>
<proteinExistence type="predicted"/>
<protein>
    <recommendedName>
        <fullName evidence="1">Stage 0 sporulation protein A homolog</fullName>
    </recommendedName>
</protein>
<dbReference type="PANTHER" id="PTHR37299">
    <property type="entry name" value="TRANSCRIPTIONAL REGULATOR-RELATED"/>
    <property type="match status" value="1"/>
</dbReference>
<feature type="domain" description="Response regulatory" evidence="4">
    <location>
        <begin position="3"/>
        <end position="120"/>
    </location>
</feature>
<dbReference type="CDD" id="cd00156">
    <property type="entry name" value="REC"/>
    <property type="match status" value="1"/>
</dbReference>
<evidence type="ECO:0000256" key="2">
    <source>
        <dbReference type="ARBA" id="ARBA00024867"/>
    </source>
</evidence>
<dbReference type="PANTHER" id="PTHR37299:SF1">
    <property type="entry name" value="STAGE 0 SPORULATION PROTEIN A HOMOLOG"/>
    <property type="match status" value="1"/>
</dbReference>
<dbReference type="PROSITE" id="PS50930">
    <property type="entry name" value="HTH_LYTTR"/>
    <property type="match status" value="1"/>
</dbReference>
<dbReference type="Gene3D" id="3.40.50.2300">
    <property type="match status" value="1"/>
</dbReference>
<dbReference type="SUPFAM" id="SSF52172">
    <property type="entry name" value="CheY-like"/>
    <property type="match status" value="1"/>
</dbReference>
<feature type="domain" description="HTH LytTR-type" evidence="5">
    <location>
        <begin position="131"/>
        <end position="195"/>
    </location>
</feature>
<dbReference type="Pfam" id="PF04397">
    <property type="entry name" value="LytTR"/>
    <property type="match status" value="1"/>
</dbReference>
<dbReference type="OrthoDB" id="9788600at2"/>
<dbReference type="EMBL" id="FQYQ01000008">
    <property type="protein sequence ID" value="SHJ01905.1"/>
    <property type="molecule type" value="Genomic_DNA"/>
</dbReference>
<feature type="modified residue" description="4-aspartylphosphate" evidence="3">
    <location>
        <position position="57"/>
    </location>
</feature>
<dbReference type="Pfam" id="PF00072">
    <property type="entry name" value="Response_reg"/>
    <property type="match status" value="1"/>
</dbReference>
<keyword evidence="7" id="KW-1185">Reference proteome</keyword>
<dbReference type="GO" id="GO:0003677">
    <property type="term" value="F:DNA binding"/>
    <property type="evidence" value="ECO:0007669"/>
    <property type="project" value="InterPro"/>
</dbReference>
<dbReference type="AlphaFoldDB" id="A0A1M6FW14"/>
<keyword evidence="3" id="KW-0597">Phosphoprotein</keyword>
<dbReference type="RefSeq" id="WP_072915592.1">
    <property type="nucleotide sequence ID" value="NZ_FQYQ01000008.1"/>
</dbReference>
<accession>A0A1M6FW14</accession>
<gene>
    <name evidence="6" type="ORF">SAMN02745725_01586</name>
</gene>
<dbReference type="SMART" id="SM00850">
    <property type="entry name" value="LytTR"/>
    <property type="match status" value="1"/>
</dbReference>
<dbReference type="SMART" id="SM00448">
    <property type="entry name" value="REC"/>
    <property type="match status" value="1"/>
</dbReference>
<dbReference type="Gene3D" id="2.40.50.1020">
    <property type="entry name" value="LytTr DNA-binding domain"/>
    <property type="match status" value="1"/>
</dbReference>
<dbReference type="Proteomes" id="UP000184185">
    <property type="component" value="Unassembled WGS sequence"/>
</dbReference>
<dbReference type="InterPro" id="IPR007492">
    <property type="entry name" value="LytTR_DNA-bd_dom"/>
</dbReference>
<dbReference type="InterPro" id="IPR001789">
    <property type="entry name" value="Sig_transdc_resp-reg_receiver"/>
</dbReference>
<dbReference type="InterPro" id="IPR046947">
    <property type="entry name" value="LytR-like"/>
</dbReference>
<evidence type="ECO:0000259" key="5">
    <source>
        <dbReference type="PROSITE" id="PS50930"/>
    </source>
</evidence>
<evidence type="ECO:0000256" key="3">
    <source>
        <dbReference type="PROSITE-ProRule" id="PRU00169"/>
    </source>
</evidence>
<evidence type="ECO:0000259" key="4">
    <source>
        <dbReference type="PROSITE" id="PS50110"/>
    </source>
</evidence>
<evidence type="ECO:0000313" key="7">
    <source>
        <dbReference type="Proteomes" id="UP000184185"/>
    </source>
</evidence>
<dbReference type="InterPro" id="IPR011006">
    <property type="entry name" value="CheY-like_superfamily"/>
</dbReference>
<dbReference type="PROSITE" id="PS50110">
    <property type="entry name" value="RESPONSE_REGULATORY"/>
    <property type="match status" value="1"/>
</dbReference>
<dbReference type="GO" id="GO:0000156">
    <property type="term" value="F:phosphorelay response regulator activity"/>
    <property type="evidence" value="ECO:0007669"/>
    <property type="project" value="InterPro"/>
</dbReference>
<reference evidence="6 7" key="1">
    <citation type="submission" date="2016-11" db="EMBL/GenBank/DDBJ databases">
        <authorList>
            <person name="Jaros S."/>
            <person name="Januszkiewicz K."/>
            <person name="Wedrychowicz H."/>
        </authorList>
    </citation>
    <scope>NUCLEOTIDE SEQUENCE [LARGE SCALE GENOMIC DNA]</scope>
    <source>
        <strain evidence="6 7">DSM 14809</strain>
    </source>
</reference>
<sequence length="235" mass="26919">MLNIALVENDNTDAELFTDIASSYFIDAKVEFHIDIFAAGEEFLDAYQGQYQIVFMDIELDGINGMNTARKLREIDNNVILIFLTNLAHYAIAGYEVNATDYILKPLQENAFRLKMPKVLAQIQQQAKKTITVLSKGQMHTFSTDELYYVEVLSHRLYYHTLDGVYDVRGTMSDAETSLYKFDFRRCNNSYLVNLRFVTGIQGNDVKVGPHVLSISRPRKKEFINELTNYLGGQL</sequence>